<name>A0A344LBK5_9PSEU</name>
<reference evidence="1 2" key="1">
    <citation type="submission" date="2016-04" db="EMBL/GenBank/DDBJ databases">
        <title>Complete genome sequence and analysis of deep-sea sediment isolate, Amycolatopsis sp. WP1.</title>
        <authorList>
            <person name="Wang H."/>
            <person name="Chen S."/>
            <person name="Wu Q."/>
        </authorList>
    </citation>
    <scope>NUCLEOTIDE SEQUENCE [LARGE SCALE GENOMIC DNA]</scope>
    <source>
        <strain evidence="1 2">WP1</strain>
    </source>
</reference>
<dbReference type="RefSeq" id="WP_236808274.1">
    <property type="nucleotide sequence ID" value="NZ_CP015163.1"/>
</dbReference>
<evidence type="ECO:0000313" key="2">
    <source>
        <dbReference type="Proteomes" id="UP000250434"/>
    </source>
</evidence>
<dbReference type="EMBL" id="CP015163">
    <property type="protein sequence ID" value="AXB45429.1"/>
    <property type="molecule type" value="Genomic_DNA"/>
</dbReference>
<accession>A0A344LBK5</accession>
<organism evidence="1 2">
    <name type="scientific">Amycolatopsis albispora</name>
    <dbReference type="NCBI Taxonomy" id="1804986"/>
    <lineage>
        <taxon>Bacteria</taxon>
        <taxon>Bacillati</taxon>
        <taxon>Actinomycetota</taxon>
        <taxon>Actinomycetes</taxon>
        <taxon>Pseudonocardiales</taxon>
        <taxon>Pseudonocardiaceae</taxon>
        <taxon>Amycolatopsis</taxon>
    </lineage>
</organism>
<dbReference type="KEGG" id="aab:A4R43_25485"/>
<proteinExistence type="predicted"/>
<evidence type="ECO:0008006" key="3">
    <source>
        <dbReference type="Google" id="ProtNLM"/>
    </source>
</evidence>
<evidence type="ECO:0000313" key="1">
    <source>
        <dbReference type="EMBL" id="AXB45429.1"/>
    </source>
</evidence>
<sequence length="181" mass="18994">MHFDGAGYEVPDPPDLEGRLPVLAYGSNACPSKITWLRETLGLTGAVTVLHAKCTGLAAVWASGRRVVDDQRPATLAAMPGVVEEHAVWLATPEQLRVLDVCEGRGHRYHLARVHTGEVTLANGAVLPDVLAYVGASAIRLPLLVGGNPVRVADVPQAQAGALIGETATTHGLSVTVIETE</sequence>
<gene>
    <name evidence="1" type="ORF">A4R43_25485</name>
</gene>
<dbReference type="Proteomes" id="UP000250434">
    <property type="component" value="Chromosome"/>
</dbReference>
<protein>
    <recommendedName>
        <fullName evidence="3">Gamma-glutamylcyclotransferase</fullName>
    </recommendedName>
</protein>
<keyword evidence="2" id="KW-1185">Reference proteome</keyword>
<dbReference type="AlphaFoldDB" id="A0A344LBK5"/>